<feature type="domain" description="Guanylate cyclase" evidence="1">
    <location>
        <begin position="38"/>
        <end position="136"/>
    </location>
</feature>
<accession>A0A0S8GHL5</accession>
<dbReference type="GO" id="GO:0035556">
    <property type="term" value="P:intracellular signal transduction"/>
    <property type="evidence" value="ECO:0007669"/>
    <property type="project" value="InterPro"/>
</dbReference>
<dbReference type="InterPro" id="IPR026870">
    <property type="entry name" value="Zinc_ribbon_dom"/>
</dbReference>
<sequence length="214" mass="23988">MNCQHCGREIAENVPFCPSCGTFLGKPKLLSLESMQLVFMRADLAGFTSMSESMTSEDVMTFLNEVFGVFSTIIESYKGVVYEVIGDEIVSVFGFPKESGFTPHMAVFAAEDLLKKLDDLNRKRYLKNPVGLKIGMTMDHASLPSVHRDIRHAVIITKGFKKCQILQKNAVDNTILVDENLHQATKAFFTYRGVGTIEQDSFSIEAYEYETKTT</sequence>
<dbReference type="GO" id="GO:0004016">
    <property type="term" value="F:adenylate cyclase activity"/>
    <property type="evidence" value="ECO:0007669"/>
    <property type="project" value="UniProtKB-ARBA"/>
</dbReference>
<evidence type="ECO:0000313" key="3">
    <source>
        <dbReference type="Proteomes" id="UP000051096"/>
    </source>
</evidence>
<dbReference type="AlphaFoldDB" id="A0A0S8GHL5"/>
<dbReference type="PROSITE" id="PS50125">
    <property type="entry name" value="GUANYLATE_CYCLASE_2"/>
    <property type="match status" value="1"/>
</dbReference>
<organism evidence="2 3">
    <name type="scientific">candidate division WOR_3 bacterium SM23_60</name>
    <dbReference type="NCBI Taxonomy" id="1703780"/>
    <lineage>
        <taxon>Bacteria</taxon>
        <taxon>Bacteria division WOR-3</taxon>
    </lineage>
</organism>
<dbReference type="InterPro" id="IPR001054">
    <property type="entry name" value="A/G_cyclase"/>
</dbReference>
<dbReference type="InterPro" id="IPR029787">
    <property type="entry name" value="Nucleotide_cyclase"/>
</dbReference>
<dbReference type="Proteomes" id="UP000051096">
    <property type="component" value="Unassembled WGS sequence"/>
</dbReference>
<dbReference type="Pfam" id="PF13240">
    <property type="entry name" value="Zn_Ribbon_1"/>
    <property type="match status" value="1"/>
</dbReference>
<protein>
    <recommendedName>
        <fullName evidence="1">Guanylate cyclase domain-containing protein</fullName>
    </recommendedName>
</protein>
<name>A0A0S8GHL5_UNCW3</name>
<proteinExistence type="predicted"/>
<dbReference type="GO" id="GO:0009190">
    <property type="term" value="P:cyclic nucleotide biosynthetic process"/>
    <property type="evidence" value="ECO:0007669"/>
    <property type="project" value="InterPro"/>
</dbReference>
<gene>
    <name evidence="2" type="ORF">AMJ87_06180</name>
</gene>
<dbReference type="EMBL" id="LJUO01000047">
    <property type="protein sequence ID" value="KPK71954.1"/>
    <property type="molecule type" value="Genomic_DNA"/>
</dbReference>
<dbReference type="Gene3D" id="3.30.70.1230">
    <property type="entry name" value="Nucleotide cyclase"/>
    <property type="match status" value="1"/>
</dbReference>
<reference evidence="2 3" key="1">
    <citation type="journal article" date="2015" name="Microbiome">
        <title>Genomic resolution of linkages in carbon, nitrogen, and sulfur cycling among widespread estuary sediment bacteria.</title>
        <authorList>
            <person name="Baker B.J."/>
            <person name="Lazar C.S."/>
            <person name="Teske A.P."/>
            <person name="Dick G.J."/>
        </authorList>
    </citation>
    <scope>NUCLEOTIDE SEQUENCE [LARGE SCALE GENOMIC DNA]</scope>
    <source>
        <strain evidence="2">SM23_60</strain>
    </source>
</reference>
<dbReference type="CDD" id="cd07302">
    <property type="entry name" value="CHD"/>
    <property type="match status" value="1"/>
</dbReference>
<evidence type="ECO:0000259" key="1">
    <source>
        <dbReference type="PROSITE" id="PS50125"/>
    </source>
</evidence>
<evidence type="ECO:0000313" key="2">
    <source>
        <dbReference type="EMBL" id="KPK71954.1"/>
    </source>
</evidence>
<comment type="caution">
    <text evidence="2">The sequence shown here is derived from an EMBL/GenBank/DDBJ whole genome shotgun (WGS) entry which is preliminary data.</text>
</comment>
<dbReference type="SUPFAM" id="SSF55073">
    <property type="entry name" value="Nucleotide cyclase"/>
    <property type="match status" value="1"/>
</dbReference>
<dbReference type="Pfam" id="PF00211">
    <property type="entry name" value="Guanylate_cyc"/>
    <property type="match status" value="1"/>
</dbReference>